<dbReference type="RefSeq" id="WP_086031423.1">
    <property type="nucleotide sequence ID" value="NZ_LAPZ01000014.1"/>
</dbReference>
<accession>A0A1Y2PBS2</accession>
<evidence type="ECO:0000313" key="1">
    <source>
        <dbReference type="EMBL" id="OSY87199.1"/>
    </source>
</evidence>
<dbReference type="GO" id="GO:0004812">
    <property type="term" value="F:aminoacyl-tRNA ligase activity"/>
    <property type="evidence" value="ECO:0007669"/>
    <property type="project" value="UniProtKB-KW"/>
</dbReference>
<dbReference type="AlphaFoldDB" id="A0A1Y2PBS2"/>
<reference evidence="1 2" key="1">
    <citation type="submission" date="2015-03" db="EMBL/GenBank/DDBJ databases">
        <title>Genome sequence of Tenacibaculum sp. S2-2, isolated from intestinal microbiota of sea cucumber, Apostichopus japonicas.</title>
        <authorList>
            <person name="Shao Z."/>
            <person name="Wang L."/>
            <person name="Li X."/>
        </authorList>
    </citation>
    <scope>NUCLEOTIDE SEQUENCE [LARGE SCALE GENOMIC DNA]</scope>
    <source>
        <strain evidence="1 2">S2-2</strain>
    </source>
</reference>
<protein>
    <submittedName>
        <fullName evidence="1">Glutaminyl-tRNA synthetase</fullName>
    </submittedName>
</protein>
<keyword evidence="2" id="KW-1185">Reference proteome</keyword>
<dbReference type="PROSITE" id="PS51257">
    <property type="entry name" value="PROKAR_LIPOPROTEIN"/>
    <property type="match status" value="1"/>
</dbReference>
<comment type="caution">
    <text evidence="1">The sequence shown here is derived from an EMBL/GenBank/DDBJ whole genome shotgun (WGS) entry which is preliminary data.</text>
</comment>
<dbReference type="STRING" id="1635173.WH52_12735"/>
<keyword evidence="1" id="KW-0030">Aminoacyl-tRNA synthetase</keyword>
<name>A0A1Y2PBS2_9FLAO</name>
<evidence type="ECO:0000313" key="2">
    <source>
        <dbReference type="Proteomes" id="UP000194221"/>
    </source>
</evidence>
<proteinExistence type="predicted"/>
<keyword evidence="1" id="KW-0436">Ligase</keyword>
<dbReference type="Pfam" id="PF19897">
    <property type="entry name" value="DUF6370"/>
    <property type="match status" value="1"/>
</dbReference>
<dbReference type="Proteomes" id="UP000194221">
    <property type="component" value="Unassembled WGS sequence"/>
</dbReference>
<dbReference type="EMBL" id="LAPZ01000014">
    <property type="protein sequence ID" value="OSY87199.1"/>
    <property type="molecule type" value="Genomic_DNA"/>
</dbReference>
<sequence length="102" mass="11303">MNKILFLLFLGLMACSKPVSKEKEQIVEASCGQCQFGLKTQKGCDLAVRIDGEVYFVDGAHIDDYGDAHDENIGLCNAIRKAKVKGKIEDNKYKASSFEIIE</sequence>
<dbReference type="InParanoid" id="A0A1Y2PBS2"/>
<dbReference type="OrthoDB" id="676338at2"/>
<gene>
    <name evidence="1" type="ORF">WH52_12735</name>
</gene>
<dbReference type="InterPro" id="IPR045950">
    <property type="entry name" value="DUF6370"/>
</dbReference>
<organism evidence="1 2">
    <name type="scientific">Tenacibaculum holothuriorum</name>
    <dbReference type="NCBI Taxonomy" id="1635173"/>
    <lineage>
        <taxon>Bacteria</taxon>
        <taxon>Pseudomonadati</taxon>
        <taxon>Bacteroidota</taxon>
        <taxon>Flavobacteriia</taxon>
        <taxon>Flavobacteriales</taxon>
        <taxon>Flavobacteriaceae</taxon>
        <taxon>Tenacibaculum</taxon>
    </lineage>
</organism>